<evidence type="ECO:0000256" key="6">
    <source>
        <dbReference type="ARBA" id="ARBA00022448"/>
    </source>
</evidence>
<proteinExistence type="inferred from homology"/>
<comment type="subcellular location">
    <subcellularLocation>
        <location evidence="2">Cell inner membrane</location>
        <topology evidence="2">Single-pass membrane protein</topology>
    </subcellularLocation>
</comment>
<comment type="subunit">
    <text evidence="4">Part of the SecDF-YidC-YajC translocase complex. The SecDF-YidC-YajC translocase forms a supercomplex with SecYEG, called the holo-translocon (HTL).</text>
</comment>
<comment type="function">
    <text evidence="1">The SecYEG-SecDF-YajC-YidC holo-translocon (HTL) protein secretase/insertase is a supercomplex required for protein secretion, insertion of proteins into membranes, and assembly of membrane protein complexes. While the SecYEG complex is essential for assembly of a number of proteins and complexes, the SecDF-YajC-YidC subcomplex facilitates these functions.</text>
</comment>
<dbReference type="RefSeq" id="WP_323732606.1">
    <property type="nucleotide sequence ID" value="NZ_CP110820.1"/>
</dbReference>
<sequence length="113" mass="12593">MFITQALADTTETVATGQNSIWQMLQNIAPLLIIMVIFYFLVIRPQQKKLRDHQNMVNNLKKGDKVVTAGGIIGTISKVEAQDGVLLVEIAPEVKVKIKKETVSRIMDAEKTN</sequence>
<evidence type="ECO:0000256" key="3">
    <source>
        <dbReference type="ARBA" id="ARBA00006742"/>
    </source>
</evidence>
<comment type="similarity">
    <text evidence="3">Belongs to the YajC family.</text>
</comment>
<evidence type="ECO:0000256" key="5">
    <source>
        <dbReference type="ARBA" id="ARBA00014962"/>
    </source>
</evidence>
<evidence type="ECO:0000256" key="13">
    <source>
        <dbReference type="SAM" id="Phobius"/>
    </source>
</evidence>
<evidence type="ECO:0000256" key="2">
    <source>
        <dbReference type="ARBA" id="ARBA00004377"/>
    </source>
</evidence>
<evidence type="ECO:0000256" key="10">
    <source>
        <dbReference type="ARBA" id="ARBA00022989"/>
    </source>
</evidence>
<gene>
    <name evidence="14" type="ORF">Bandiella_01064</name>
</gene>
<keyword evidence="9" id="KW-0653">Protein transport</keyword>
<dbReference type="PANTHER" id="PTHR33909:SF1">
    <property type="entry name" value="SEC TRANSLOCON ACCESSORY COMPLEX SUBUNIT YAJC"/>
    <property type="match status" value="1"/>
</dbReference>
<feature type="transmembrane region" description="Helical" evidence="13">
    <location>
        <begin position="20"/>
        <end position="42"/>
    </location>
</feature>
<dbReference type="InterPro" id="IPR003849">
    <property type="entry name" value="Preprotein_translocase_YajC"/>
</dbReference>
<keyword evidence="8 13" id="KW-0812">Transmembrane</keyword>
<keyword evidence="6" id="KW-0813">Transport</keyword>
<dbReference type="Pfam" id="PF02699">
    <property type="entry name" value="YajC"/>
    <property type="match status" value="1"/>
</dbReference>
<dbReference type="PANTHER" id="PTHR33909">
    <property type="entry name" value="SEC TRANSLOCON ACCESSORY COMPLEX SUBUNIT YAJC"/>
    <property type="match status" value="1"/>
</dbReference>
<evidence type="ECO:0000256" key="4">
    <source>
        <dbReference type="ARBA" id="ARBA00011718"/>
    </source>
</evidence>
<evidence type="ECO:0000256" key="7">
    <source>
        <dbReference type="ARBA" id="ARBA00022475"/>
    </source>
</evidence>
<name>A0ABZ0UQE6_9RICK</name>
<dbReference type="PRINTS" id="PR01853">
    <property type="entry name" value="YAJCTRNLCASE"/>
</dbReference>
<evidence type="ECO:0000313" key="15">
    <source>
        <dbReference type="Proteomes" id="UP001327219"/>
    </source>
</evidence>
<dbReference type="EMBL" id="CP110820">
    <property type="protein sequence ID" value="WPX96928.1"/>
    <property type="molecule type" value="Genomic_DNA"/>
</dbReference>
<evidence type="ECO:0000256" key="1">
    <source>
        <dbReference type="ARBA" id="ARBA00002061"/>
    </source>
</evidence>
<dbReference type="NCBIfam" id="TIGR00739">
    <property type="entry name" value="yajC"/>
    <property type="match status" value="1"/>
</dbReference>
<evidence type="ECO:0000313" key="14">
    <source>
        <dbReference type="EMBL" id="WPX96928.1"/>
    </source>
</evidence>
<dbReference type="Proteomes" id="UP001327219">
    <property type="component" value="Chromosome"/>
</dbReference>
<keyword evidence="12 13" id="KW-0472">Membrane</keyword>
<keyword evidence="11" id="KW-0811">Translocation</keyword>
<dbReference type="SMART" id="SM01323">
    <property type="entry name" value="YajC"/>
    <property type="match status" value="1"/>
</dbReference>
<keyword evidence="10 13" id="KW-1133">Transmembrane helix</keyword>
<keyword evidence="15" id="KW-1185">Reference proteome</keyword>
<evidence type="ECO:0000256" key="12">
    <source>
        <dbReference type="ARBA" id="ARBA00023136"/>
    </source>
</evidence>
<protein>
    <recommendedName>
        <fullName evidence="5">Sec translocon accessory complex subunit YajC</fullName>
    </recommendedName>
</protein>
<accession>A0ABZ0UQE6</accession>
<evidence type="ECO:0000256" key="9">
    <source>
        <dbReference type="ARBA" id="ARBA00022927"/>
    </source>
</evidence>
<reference evidence="14 15" key="1">
    <citation type="submission" date="2022-11" db="EMBL/GenBank/DDBJ databases">
        <title>Host association and intracellularity evolved multiple times independently in the Rickettsiales.</title>
        <authorList>
            <person name="Castelli M."/>
            <person name="Nardi T."/>
            <person name="Gammuto L."/>
            <person name="Bellinzona G."/>
            <person name="Sabaneyeva E."/>
            <person name="Potekhin A."/>
            <person name="Serra V."/>
            <person name="Petroni G."/>
            <person name="Sassera D."/>
        </authorList>
    </citation>
    <scope>NUCLEOTIDE SEQUENCE [LARGE SCALE GENOMIC DNA]</scope>
    <source>
        <strain evidence="14 15">NDG2</strain>
    </source>
</reference>
<evidence type="ECO:0000256" key="11">
    <source>
        <dbReference type="ARBA" id="ARBA00023010"/>
    </source>
</evidence>
<evidence type="ECO:0000256" key="8">
    <source>
        <dbReference type="ARBA" id="ARBA00022692"/>
    </source>
</evidence>
<keyword evidence="7" id="KW-1003">Cell membrane</keyword>
<organism evidence="14 15">
    <name type="scientific">Candidatus Bandiella euplotis</name>
    <dbReference type="NCBI Taxonomy" id="1664265"/>
    <lineage>
        <taxon>Bacteria</taxon>
        <taxon>Pseudomonadati</taxon>
        <taxon>Pseudomonadota</taxon>
        <taxon>Alphaproteobacteria</taxon>
        <taxon>Rickettsiales</taxon>
        <taxon>Candidatus Midichloriaceae</taxon>
        <taxon>Candidatus Bandiella</taxon>
    </lineage>
</organism>